<keyword evidence="2" id="KW-1185">Reference proteome</keyword>
<dbReference type="Proteomes" id="UP000187406">
    <property type="component" value="Unassembled WGS sequence"/>
</dbReference>
<dbReference type="PANTHER" id="PTHR34222:SF98">
    <property type="match status" value="1"/>
</dbReference>
<sequence length="116" mass="13294">YYSTLTHLWQQFDSYRTHKPSIVVELLTYQKDTEKESVYAFLGGHNPEYDPIRVKVLGKEPFPTLREANNLVQHKETHRNAMLHSLPPNRSALATLTKALPSVPRCSVGKPVRHCV</sequence>
<accession>A0A1Q3BP98</accession>
<comment type="caution">
    <text evidence="1">The sequence shown here is derived from an EMBL/GenBank/DDBJ whole genome shotgun (WGS) entry which is preliminary data.</text>
</comment>
<reference evidence="2" key="1">
    <citation type="submission" date="2016-04" db="EMBL/GenBank/DDBJ databases">
        <title>Cephalotus genome sequencing.</title>
        <authorList>
            <person name="Fukushima K."/>
            <person name="Hasebe M."/>
            <person name="Fang X."/>
        </authorList>
    </citation>
    <scope>NUCLEOTIDE SEQUENCE [LARGE SCALE GENOMIC DNA]</scope>
    <source>
        <strain evidence="2">cv. St1</strain>
    </source>
</reference>
<gene>
    <name evidence="1" type="ORF">CFOL_v3_13183</name>
</gene>
<protein>
    <recommendedName>
        <fullName evidence="3">UBN2_3 domain-containing protein</fullName>
    </recommendedName>
</protein>
<feature type="non-terminal residue" evidence="1">
    <location>
        <position position="1"/>
    </location>
</feature>
<evidence type="ECO:0008006" key="3">
    <source>
        <dbReference type="Google" id="ProtNLM"/>
    </source>
</evidence>
<dbReference type="PANTHER" id="PTHR34222">
    <property type="entry name" value="GAG_PRE-INTEGRS DOMAIN-CONTAINING PROTEIN"/>
    <property type="match status" value="1"/>
</dbReference>
<evidence type="ECO:0000313" key="2">
    <source>
        <dbReference type="Proteomes" id="UP000187406"/>
    </source>
</evidence>
<dbReference type="AlphaFoldDB" id="A0A1Q3BP98"/>
<proteinExistence type="predicted"/>
<dbReference type="InParanoid" id="A0A1Q3BP98"/>
<organism evidence="1 2">
    <name type="scientific">Cephalotus follicularis</name>
    <name type="common">Albany pitcher plant</name>
    <dbReference type="NCBI Taxonomy" id="3775"/>
    <lineage>
        <taxon>Eukaryota</taxon>
        <taxon>Viridiplantae</taxon>
        <taxon>Streptophyta</taxon>
        <taxon>Embryophyta</taxon>
        <taxon>Tracheophyta</taxon>
        <taxon>Spermatophyta</taxon>
        <taxon>Magnoliopsida</taxon>
        <taxon>eudicotyledons</taxon>
        <taxon>Gunneridae</taxon>
        <taxon>Pentapetalae</taxon>
        <taxon>rosids</taxon>
        <taxon>fabids</taxon>
        <taxon>Oxalidales</taxon>
        <taxon>Cephalotaceae</taxon>
        <taxon>Cephalotus</taxon>
    </lineage>
</organism>
<evidence type="ECO:0000313" key="1">
    <source>
        <dbReference type="EMBL" id="GAV69682.1"/>
    </source>
</evidence>
<dbReference type="EMBL" id="BDDD01000741">
    <property type="protein sequence ID" value="GAV69682.1"/>
    <property type="molecule type" value="Genomic_DNA"/>
</dbReference>
<dbReference type="OrthoDB" id="1750575at2759"/>
<name>A0A1Q3BP98_CEPFO</name>